<name>A0A0G0ZC40_9BACT</name>
<feature type="transmembrane region" description="Helical" evidence="1">
    <location>
        <begin position="14"/>
        <end position="32"/>
    </location>
</feature>
<dbReference type="EMBL" id="LCDD01000019">
    <property type="protein sequence ID" value="KKS46277.1"/>
    <property type="molecule type" value="Genomic_DNA"/>
</dbReference>
<dbReference type="Proteomes" id="UP000034320">
    <property type="component" value="Unassembled WGS sequence"/>
</dbReference>
<organism evidence="2 3">
    <name type="scientific">Candidatus Gottesmanbacteria bacterium GW2011_GWA2_42_18</name>
    <dbReference type="NCBI Taxonomy" id="1618442"/>
    <lineage>
        <taxon>Bacteria</taxon>
        <taxon>Candidatus Gottesmaniibacteriota</taxon>
    </lineage>
</organism>
<evidence type="ECO:0000256" key="1">
    <source>
        <dbReference type="SAM" id="Phobius"/>
    </source>
</evidence>
<protein>
    <submittedName>
        <fullName evidence="2">Uncharacterized protein</fullName>
    </submittedName>
</protein>
<evidence type="ECO:0000313" key="3">
    <source>
        <dbReference type="Proteomes" id="UP000034320"/>
    </source>
</evidence>
<keyword evidence="1" id="KW-0812">Transmembrane</keyword>
<keyword evidence="1" id="KW-1133">Transmembrane helix</keyword>
<accession>A0A0G0ZC40</accession>
<gene>
    <name evidence="2" type="ORF">UV09_C0019G0004</name>
</gene>
<proteinExistence type="predicted"/>
<evidence type="ECO:0000313" key="2">
    <source>
        <dbReference type="EMBL" id="KKS46277.1"/>
    </source>
</evidence>
<reference evidence="2 3" key="1">
    <citation type="journal article" date="2015" name="Nature">
        <title>rRNA introns, odd ribosomes, and small enigmatic genomes across a large radiation of phyla.</title>
        <authorList>
            <person name="Brown C.T."/>
            <person name="Hug L.A."/>
            <person name="Thomas B.C."/>
            <person name="Sharon I."/>
            <person name="Castelle C.J."/>
            <person name="Singh A."/>
            <person name="Wilkins M.J."/>
            <person name="Williams K.H."/>
            <person name="Banfield J.F."/>
        </authorList>
    </citation>
    <scope>NUCLEOTIDE SEQUENCE [LARGE SCALE GENOMIC DNA]</scope>
</reference>
<keyword evidence="1" id="KW-0472">Membrane</keyword>
<sequence length="156" mass="17907">MDLNKFHLLSNKKILVLGSIIIFIILLIVIFLPKKKSPSLKNNPAQTVMYITLQPPSPVPTNSAQLKQAIEEAKQSAREYDDWQANLRLTYPWLRKLPVADDKYYVYFDLKEEKFLGSVYPASGDNVAIIKAEALRVLKEVKEIPVDDYQISWTVK</sequence>
<comment type="caution">
    <text evidence="2">The sequence shown here is derived from an EMBL/GenBank/DDBJ whole genome shotgun (WGS) entry which is preliminary data.</text>
</comment>
<dbReference type="AlphaFoldDB" id="A0A0G0ZC40"/>